<keyword evidence="2" id="KW-1185">Reference proteome</keyword>
<dbReference type="PANTHER" id="PTHR39473:SF1">
    <property type="entry name" value="DINB-LIKE DOMAIN-CONTAINING PROTEIN"/>
    <property type="match status" value="1"/>
</dbReference>
<reference evidence="1 2" key="1">
    <citation type="submission" date="2024-04" db="EMBL/GenBank/DDBJ databases">
        <title>Draft genome sequence of Sessilibacter corallicola NBRC 116591.</title>
        <authorList>
            <person name="Miyakawa T."/>
            <person name="Kusuya Y."/>
            <person name="Miura T."/>
        </authorList>
    </citation>
    <scope>NUCLEOTIDE SEQUENCE [LARGE SCALE GENOMIC DNA]</scope>
    <source>
        <strain evidence="1 2">KU-00831-HH</strain>
    </source>
</reference>
<evidence type="ECO:0008006" key="3">
    <source>
        <dbReference type="Google" id="ProtNLM"/>
    </source>
</evidence>
<accession>A0ABQ0AAQ1</accession>
<dbReference type="Proteomes" id="UP001465153">
    <property type="component" value="Unassembled WGS sequence"/>
</dbReference>
<organism evidence="1 2">
    <name type="scientific">Sessilibacter corallicola</name>
    <dbReference type="NCBI Taxonomy" id="2904075"/>
    <lineage>
        <taxon>Bacteria</taxon>
        <taxon>Pseudomonadati</taxon>
        <taxon>Pseudomonadota</taxon>
        <taxon>Gammaproteobacteria</taxon>
        <taxon>Cellvibrionales</taxon>
        <taxon>Cellvibrionaceae</taxon>
        <taxon>Sessilibacter</taxon>
    </lineage>
</organism>
<evidence type="ECO:0000313" key="2">
    <source>
        <dbReference type="Proteomes" id="UP001465153"/>
    </source>
</evidence>
<comment type="caution">
    <text evidence="1">The sequence shown here is derived from an EMBL/GenBank/DDBJ whole genome shotgun (WGS) entry which is preliminary data.</text>
</comment>
<gene>
    <name evidence="1" type="ORF">NBRC116591_25450</name>
</gene>
<dbReference type="PANTHER" id="PTHR39473">
    <property type="match status" value="1"/>
</dbReference>
<sequence>MKQLLEATIETLEQLKSLVIACQGESYNQACEHSLSGIGRHVRHILDHFITLREGIESRKIDYNKRSRDSRLEVEPTLALELIDDLIHWMTANNFENESVFVETEVSVSQTQNMVVASSLSREFCYIINHTVHHLAYAKLVAGQLGIDIDKQVGIAPSTATYLRQTAYG</sequence>
<protein>
    <recommendedName>
        <fullName evidence="3">DinB family protein</fullName>
    </recommendedName>
</protein>
<proteinExistence type="predicted"/>
<dbReference type="EMBL" id="BAABWN010000008">
    <property type="protein sequence ID" value="GAA6168734.1"/>
    <property type="molecule type" value="Genomic_DNA"/>
</dbReference>
<evidence type="ECO:0000313" key="1">
    <source>
        <dbReference type="EMBL" id="GAA6168734.1"/>
    </source>
</evidence>
<name>A0ABQ0AAQ1_9GAMM</name>
<dbReference type="RefSeq" id="WP_233088255.1">
    <property type="nucleotide sequence ID" value="NZ_BAABWN010000008.1"/>
</dbReference>